<protein>
    <submittedName>
        <fullName evidence="1">Uncharacterized protein</fullName>
    </submittedName>
</protein>
<accession>A0A0F9GPG5</accession>
<sequence length="112" mass="11704">MTSPYDGISGSPLDTFAFEPLTVDATVGGVPFTEATMNPSGAPPAYAAFCTVEDAAIRIRLDGTGPTAAVGTLFNIGDTFVVWGRRDLMSARFIRQGAVSAVLSTQFARQVA</sequence>
<evidence type="ECO:0000313" key="1">
    <source>
        <dbReference type="EMBL" id="KKL65062.1"/>
    </source>
</evidence>
<gene>
    <name evidence="1" type="ORF">LCGC14_2158740</name>
</gene>
<organism evidence="1">
    <name type="scientific">marine sediment metagenome</name>
    <dbReference type="NCBI Taxonomy" id="412755"/>
    <lineage>
        <taxon>unclassified sequences</taxon>
        <taxon>metagenomes</taxon>
        <taxon>ecological metagenomes</taxon>
    </lineage>
</organism>
<dbReference type="EMBL" id="LAZR01027652">
    <property type="protein sequence ID" value="KKL65062.1"/>
    <property type="molecule type" value="Genomic_DNA"/>
</dbReference>
<comment type="caution">
    <text evidence="1">The sequence shown here is derived from an EMBL/GenBank/DDBJ whole genome shotgun (WGS) entry which is preliminary data.</text>
</comment>
<reference evidence="1" key="1">
    <citation type="journal article" date="2015" name="Nature">
        <title>Complex archaea that bridge the gap between prokaryotes and eukaryotes.</title>
        <authorList>
            <person name="Spang A."/>
            <person name="Saw J.H."/>
            <person name="Jorgensen S.L."/>
            <person name="Zaremba-Niedzwiedzka K."/>
            <person name="Martijn J."/>
            <person name="Lind A.E."/>
            <person name="van Eijk R."/>
            <person name="Schleper C."/>
            <person name="Guy L."/>
            <person name="Ettema T.J."/>
        </authorList>
    </citation>
    <scope>NUCLEOTIDE SEQUENCE</scope>
</reference>
<proteinExistence type="predicted"/>
<name>A0A0F9GPG5_9ZZZZ</name>
<dbReference type="AlphaFoldDB" id="A0A0F9GPG5"/>